<dbReference type="SUPFAM" id="SSF64288">
    <property type="entry name" value="Chorismate lyase-like"/>
    <property type="match status" value="1"/>
</dbReference>
<dbReference type="PANTHER" id="PTHR44846">
    <property type="entry name" value="MANNOSYL-D-GLYCERATE TRANSPORT/METABOLISM SYSTEM REPRESSOR MNGR-RELATED"/>
    <property type="match status" value="1"/>
</dbReference>
<name>A0ABN3CC84_9ACTN</name>
<sequence>MVGTPPELERGTGVPAHVQIERWLLASIAGGELTPGDRLPGERELAGRLGVSRMTLRQALASLERDGVLLRVPGRSGGAFVAEPRPAPRIDCDLTGLAGFTEQMRRAHLRAEARILRAATVPAPAAAARALGVAPGEPVHEVARVRSAGPSPVALERSYFPGLPGLLDEDLTGSLYALLAARYDLEPRTATEHLDPVIAQPAEAAELGIEPGAPLMLIERTAYAADGTPVEYARDLFRPDRVRITVRSGVTAPEGS</sequence>
<accession>A0ABN3CC84</accession>
<dbReference type="SMART" id="SM00866">
    <property type="entry name" value="UTRA"/>
    <property type="match status" value="1"/>
</dbReference>
<dbReference type="RefSeq" id="WP_344473754.1">
    <property type="nucleotide sequence ID" value="NZ_BAAAQX010000005.1"/>
</dbReference>
<evidence type="ECO:0000256" key="3">
    <source>
        <dbReference type="ARBA" id="ARBA00023163"/>
    </source>
</evidence>
<dbReference type="Pfam" id="PF07702">
    <property type="entry name" value="UTRA"/>
    <property type="match status" value="1"/>
</dbReference>
<organism evidence="5 6">
    <name type="scientific">Nonomuraea monospora</name>
    <dbReference type="NCBI Taxonomy" id="568818"/>
    <lineage>
        <taxon>Bacteria</taxon>
        <taxon>Bacillati</taxon>
        <taxon>Actinomycetota</taxon>
        <taxon>Actinomycetes</taxon>
        <taxon>Streptosporangiales</taxon>
        <taxon>Streptosporangiaceae</taxon>
        <taxon>Nonomuraea</taxon>
    </lineage>
</organism>
<dbReference type="Pfam" id="PF00392">
    <property type="entry name" value="GntR"/>
    <property type="match status" value="1"/>
</dbReference>
<evidence type="ECO:0000256" key="2">
    <source>
        <dbReference type="ARBA" id="ARBA00023125"/>
    </source>
</evidence>
<dbReference type="EMBL" id="BAAAQX010000005">
    <property type="protein sequence ID" value="GAA2206992.1"/>
    <property type="molecule type" value="Genomic_DNA"/>
</dbReference>
<reference evidence="5 6" key="1">
    <citation type="journal article" date="2019" name="Int. J. Syst. Evol. Microbiol.">
        <title>The Global Catalogue of Microorganisms (GCM) 10K type strain sequencing project: providing services to taxonomists for standard genome sequencing and annotation.</title>
        <authorList>
            <consortium name="The Broad Institute Genomics Platform"/>
            <consortium name="The Broad Institute Genome Sequencing Center for Infectious Disease"/>
            <person name="Wu L."/>
            <person name="Ma J."/>
        </authorList>
    </citation>
    <scope>NUCLEOTIDE SEQUENCE [LARGE SCALE GENOMIC DNA]</scope>
    <source>
        <strain evidence="5 6">JCM 16114</strain>
    </source>
</reference>
<keyword evidence="6" id="KW-1185">Reference proteome</keyword>
<dbReference type="CDD" id="cd07377">
    <property type="entry name" value="WHTH_GntR"/>
    <property type="match status" value="1"/>
</dbReference>
<gene>
    <name evidence="5" type="ORF">GCM10009850_024500</name>
</gene>
<dbReference type="InterPro" id="IPR050679">
    <property type="entry name" value="Bact_HTH_transcr_reg"/>
</dbReference>
<dbReference type="Proteomes" id="UP001499843">
    <property type="component" value="Unassembled WGS sequence"/>
</dbReference>
<dbReference type="SUPFAM" id="SSF46785">
    <property type="entry name" value="Winged helix' DNA-binding domain"/>
    <property type="match status" value="1"/>
</dbReference>
<dbReference type="Gene3D" id="1.10.10.10">
    <property type="entry name" value="Winged helix-like DNA-binding domain superfamily/Winged helix DNA-binding domain"/>
    <property type="match status" value="1"/>
</dbReference>
<evidence type="ECO:0000256" key="1">
    <source>
        <dbReference type="ARBA" id="ARBA00023015"/>
    </source>
</evidence>
<feature type="domain" description="HTH gntR-type" evidence="4">
    <location>
        <begin position="14"/>
        <end position="84"/>
    </location>
</feature>
<dbReference type="SMART" id="SM00345">
    <property type="entry name" value="HTH_GNTR"/>
    <property type="match status" value="1"/>
</dbReference>
<proteinExistence type="predicted"/>
<dbReference type="InterPro" id="IPR028978">
    <property type="entry name" value="Chorismate_lyase_/UTRA_dom_sf"/>
</dbReference>
<dbReference type="InterPro" id="IPR011663">
    <property type="entry name" value="UTRA"/>
</dbReference>
<keyword evidence="2" id="KW-0238">DNA-binding</keyword>
<dbReference type="InterPro" id="IPR036390">
    <property type="entry name" value="WH_DNA-bd_sf"/>
</dbReference>
<evidence type="ECO:0000313" key="5">
    <source>
        <dbReference type="EMBL" id="GAA2206992.1"/>
    </source>
</evidence>
<evidence type="ECO:0000259" key="4">
    <source>
        <dbReference type="PROSITE" id="PS50949"/>
    </source>
</evidence>
<dbReference type="PANTHER" id="PTHR44846:SF1">
    <property type="entry name" value="MANNOSYL-D-GLYCERATE TRANSPORT_METABOLISM SYSTEM REPRESSOR MNGR-RELATED"/>
    <property type="match status" value="1"/>
</dbReference>
<dbReference type="InterPro" id="IPR036388">
    <property type="entry name" value="WH-like_DNA-bd_sf"/>
</dbReference>
<evidence type="ECO:0000313" key="6">
    <source>
        <dbReference type="Proteomes" id="UP001499843"/>
    </source>
</evidence>
<dbReference type="Gene3D" id="3.40.1410.10">
    <property type="entry name" value="Chorismate lyase-like"/>
    <property type="match status" value="1"/>
</dbReference>
<comment type="caution">
    <text evidence="5">The sequence shown here is derived from an EMBL/GenBank/DDBJ whole genome shotgun (WGS) entry which is preliminary data.</text>
</comment>
<keyword evidence="3" id="KW-0804">Transcription</keyword>
<dbReference type="InterPro" id="IPR000524">
    <property type="entry name" value="Tscrpt_reg_HTH_GntR"/>
</dbReference>
<dbReference type="PROSITE" id="PS50949">
    <property type="entry name" value="HTH_GNTR"/>
    <property type="match status" value="1"/>
</dbReference>
<dbReference type="PRINTS" id="PR00035">
    <property type="entry name" value="HTHGNTR"/>
</dbReference>
<keyword evidence="1" id="KW-0805">Transcription regulation</keyword>
<protein>
    <submittedName>
        <fullName evidence="5">GntR family transcriptional regulator</fullName>
    </submittedName>
</protein>